<evidence type="ECO:0000313" key="1">
    <source>
        <dbReference type="EMBL" id="CAK74560.1"/>
    </source>
</evidence>
<dbReference type="PANTHER" id="PTHR15332:SF175">
    <property type="entry name" value="PROPROTEIN CONVERTASE SUBTILISIN_KEXIN TYPE 5-LIKE"/>
    <property type="match status" value="1"/>
</dbReference>
<dbReference type="GeneID" id="5027742"/>
<evidence type="ECO:0000313" key="2">
    <source>
        <dbReference type="Proteomes" id="UP000000600"/>
    </source>
</evidence>
<organism evidence="1 2">
    <name type="scientific">Paramecium tetraurelia</name>
    <dbReference type="NCBI Taxonomy" id="5888"/>
    <lineage>
        <taxon>Eukaryota</taxon>
        <taxon>Sar</taxon>
        <taxon>Alveolata</taxon>
        <taxon>Ciliophora</taxon>
        <taxon>Intramacronucleata</taxon>
        <taxon>Oligohymenophorea</taxon>
        <taxon>Peniculida</taxon>
        <taxon>Parameciidae</taxon>
        <taxon>Paramecium</taxon>
    </lineage>
</organism>
<protein>
    <submittedName>
        <fullName evidence="1">Uncharacterized protein</fullName>
    </submittedName>
</protein>
<reference evidence="1 2" key="1">
    <citation type="journal article" date="2006" name="Nature">
        <title>Global trends of whole-genome duplications revealed by the ciliate Paramecium tetraurelia.</title>
        <authorList>
            <consortium name="Genoscope"/>
            <person name="Aury J.-M."/>
            <person name="Jaillon O."/>
            <person name="Duret L."/>
            <person name="Noel B."/>
            <person name="Jubin C."/>
            <person name="Porcel B.M."/>
            <person name="Segurens B."/>
            <person name="Daubin V."/>
            <person name="Anthouard V."/>
            <person name="Aiach N."/>
            <person name="Arnaiz O."/>
            <person name="Billaut A."/>
            <person name="Beisson J."/>
            <person name="Blanc I."/>
            <person name="Bouhouche K."/>
            <person name="Camara F."/>
            <person name="Duharcourt S."/>
            <person name="Guigo R."/>
            <person name="Gogendeau D."/>
            <person name="Katinka M."/>
            <person name="Keller A.-M."/>
            <person name="Kissmehl R."/>
            <person name="Klotz C."/>
            <person name="Koll F."/>
            <person name="Le Moue A."/>
            <person name="Lepere C."/>
            <person name="Malinsky S."/>
            <person name="Nowacki M."/>
            <person name="Nowak J.K."/>
            <person name="Plattner H."/>
            <person name="Poulain J."/>
            <person name="Ruiz F."/>
            <person name="Serrano V."/>
            <person name="Zagulski M."/>
            <person name="Dessen P."/>
            <person name="Betermier M."/>
            <person name="Weissenbach J."/>
            <person name="Scarpelli C."/>
            <person name="Schachter V."/>
            <person name="Sperling L."/>
            <person name="Meyer E."/>
            <person name="Cohen J."/>
            <person name="Wincker P."/>
        </authorList>
    </citation>
    <scope>NUCLEOTIDE SEQUENCE [LARGE SCALE GENOMIC DNA]</scope>
    <source>
        <strain evidence="1 2">Stock d4-2</strain>
    </source>
</reference>
<keyword evidence="2" id="KW-1185">Reference proteome</keyword>
<name>A0CUU3_PARTE</name>
<dbReference type="RefSeq" id="XP_001441957.1">
    <property type="nucleotide sequence ID" value="XM_001441920.1"/>
</dbReference>
<proteinExistence type="predicted"/>
<dbReference type="AlphaFoldDB" id="A0CUU3"/>
<dbReference type="PANTHER" id="PTHR15332">
    <property type="entry name" value="PROPROTEIN CONVERTASE SUBTILISIN_KEXIN TYPE 5-LIKE"/>
    <property type="match status" value="1"/>
</dbReference>
<gene>
    <name evidence="1" type="ORF">GSPATT00039014001</name>
</gene>
<dbReference type="InParanoid" id="A0CUU3"/>
<dbReference type="Proteomes" id="UP000000600">
    <property type="component" value="Unassembled WGS sequence"/>
</dbReference>
<dbReference type="EMBL" id="CT868188">
    <property type="protein sequence ID" value="CAK74560.1"/>
    <property type="molecule type" value="Genomic_DNA"/>
</dbReference>
<dbReference type="KEGG" id="ptm:GSPATT00039014001"/>
<sequence>MNRQQTEDQPYNDEIKGGLYFDDFEEFKNKSSDNSLLYYSFQQSNNFVLYLPSTEINIICQIIDQRGSITNIQKSLNISKKQVTFNNLNIDQLTFLQKISWIFEILIIQNDKQNCTQLKDEIYNYIQQQVTSDVQSEKLLAYQTINLYKKVSIKQANSNSTRRLLEQKYQNQCYNNETSLFIITNQEVTQKNSINISSLTESSQKVQSQIVDLIQLRINLENQNSQSNLIVDSQLVMMIKTVTQILIGSVHLIDEQYLIISQNETSPQYYEEVMKISETLIQLIENITIQISDNLQVNGQVLSFYGAILSLQLQKITKSVYNAQFQIQYDYLDNLIAFIQKSQLKVSFNYYNLSQSYRTMLQIYLNRSDFENDQNYFVKSFLTNYLYTGSQINQLQLQYILQN</sequence>
<dbReference type="HOGENOM" id="CLU_684185_0_0_1"/>
<accession>A0CUU3</accession>